<gene>
    <name evidence="15" type="ORF">SAMN05421804_11042</name>
</gene>
<keyword evidence="4 13" id="KW-0378">Hydrolase</keyword>
<evidence type="ECO:0000256" key="6">
    <source>
        <dbReference type="ARBA" id="ARBA00023211"/>
    </source>
</evidence>
<dbReference type="Pfam" id="PF02056">
    <property type="entry name" value="Glyco_hydro_4"/>
    <property type="match status" value="1"/>
</dbReference>
<dbReference type="PANTHER" id="PTHR32092">
    <property type="entry name" value="6-PHOSPHO-BETA-GLUCOSIDASE-RELATED"/>
    <property type="match status" value="1"/>
</dbReference>
<keyword evidence="5 13" id="KW-0520">NAD</keyword>
<evidence type="ECO:0000256" key="3">
    <source>
        <dbReference type="ARBA" id="ARBA00022723"/>
    </source>
</evidence>
<organism evidence="15 16">
    <name type="scientific">Proteiniclasticum ruminis</name>
    <dbReference type="NCBI Taxonomy" id="398199"/>
    <lineage>
        <taxon>Bacteria</taxon>
        <taxon>Bacillati</taxon>
        <taxon>Bacillota</taxon>
        <taxon>Clostridia</taxon>
        <taxon>Eubacteriales</taxon>
        <taxon>Clostridiaceae</taxon>
        <taxon>Proteiniclasticum</taxon>
    </lineage>
</organism>
<evidence type="ECO:0000256" key="1">
    <source>
        <dbReference type="ARBA" id="ARBA00010141"/>
    </source>
</evidence>
<keyword evidence="11" id="KW-0170">Cobalt</keyword>
<dbReference type="Gene3D" id="3.90.110.10">
    <property type="entry name" value="Lactate dehydrogenase/glycoside hydrolase, family 4, C-terminal"/>
    <property type="match status" value="1"/>
</dbReference>
<evidence type="ECO:0000256" key="7">
    <source>
        <dbReference type="ARBA" id="ARBA00023277"/>
    </source>
</evidence>
<dbReference type="InterPro" id="IPR001088">
    <property type="entry name" value="Glyco_hydro_4"/>
</dbReference>
<dbReference type="InterPro" id="IPR019802">
    <property type="entry name" value="GlycHydrolase_4_CS"/>
</dbReference>
<dbReference type="SUPFAM" id="SSF51735">
    <property type="entry name" value="NAD(P)-binding Rossmann-fold domains"/>
    <property type="match status" value="1"/>
</dbReference>
<protein>
    <recommendedName>
        <fullName evidence="9">6-phospho-beta-glucosidase</fullName>
        <ecNumber evidence="9">3.2.1.86</ecNumber>
    </recommendedName>
</protein>
<dbReference type="SUPFAM" id="SSF56327">
    <property type="entry name" value="LDH C-terminal domain-like"/>
    <property type="match status" value="1"/>
</dbReference>
<dbReference type="GO" id="GO:0008706">
    <property type="term" value="F:6-phospho-beta-glucosidase activity"/>
    <property type="evidence" value="ECO:0007669"/>
    <property type="project" value="UniProtKB-EC"/>
</dbReference>
<sequence length="446" mass="49756">MKTYKIVTIGGGSSYTPELIEGFIKRYTELPVRELWLVDIEEGKEKLNIISELAERMVEKAGIPMKIHSTLNRREALKDADFVTTQFRVGGLHARSLDESIPLSHGLIGQETNGAGGMFKALRTIPVIFDILKDCEELCPNAFVVNFTNPAGLVTEAVLNHTTWKRFIGVCNLPYGMEVGVSKILEADKSRVRVHMAGLNHMVFGLDVFLDGVSVKREVLEKMATESEALNMKNIMDLPWSPEFLRGLDAIPCAYHRYYFQKDQMLSHMLEDFEKGETRASQVMSVEEDLFKKYQDKNLADKPKELELRGGAFYSDAAVNLISSIANDKRDIQVVNTRNKGAIASLPFDSAVEVSSIITKDGPVPLSTGFLPAAAEGIVQQLKSFERLTVKAALSGKYEDAYVAMVTNPLVQSEHLGRKVLDDLLLAHEKHLPAFKETIEALRKRP</sequence>
<dbReference type="EC" id="3.2.1.86" evidence="9"/>
<feature type="domain" description="Glycosyl hydrolase family 4 C-terminal" evidence="14">
    <location>
        <begin position="196"/>
        <end position="411"/>
    </location>
</feature>
<dbReference type="RefSeq" id="WP_143004656.1">
    <property type="nucleotide sequence ID" value="NZ_FNDZ01000010.1"/>
</dbReference>
<evidence type="ECO:0000256" key="2">
    <source>
        <dbReference type="ARBA" id="ARBA00011881"/>
    </source>
</evidence>
<dbReference type="AlphaFoldDB" id="A0A1G8S2G2"/>
<name>A0A1G8S2G2_9CLOT</name>
<evidence type="ECO:0000256" key="4">
    <source>
        <dbReference type="ARBA" id="ARBA00022801"/>
    </source>
</evidence>
<evidence type="ECO:0000256" key="10">
    <source>
        <dbReference type="PIRSR" id="PIRSR601088-2"/>
    </source>
</evidence>
<feature type="binding site" evidence="10">
    <location>
        <position position="149"/>
    </location>
    <ligand>
        <name>substrate</name>
    </ligand>
</feature>
<evidence type="ECO:0000256" key="9">
    <source>
        <dbReference type="ARBA" id="ARBA00066487"/>
    </source>
</evidence>
<dbReference type="InterPro" id="IPR022616">
    <property type="entry name" value="Glyco_hydro_4_C"/>
</dbReference>
<keyword evidence="11" id="KW-0533">Nickel</keyword>
<feature type="binding site" evidence="11">
    <location>
        <position position="171"/>
    </location>
    <ligand>
        <name>Mn(2+)</name>
        <dbReference type="ChEBI" id="CHEBI:29035"/>
    </ligand>
</feature>
<dbReference type="InterPro" id="IPR036291">
    <property type="entry name" value="NAD(P)-bd_dom_sf"/>
</dbReference>
<dbReference type="PRINTS" id="PR00732">
    <property type="entry name" value="GLHYDRLASE4"/>
</dbReference>
<accession>A0A1G8S2G2</accession>
<dbReference type="Proteomes" id="UP000183255">
    <property type="component" value="Unassembled WGS sequence"/>
</dbReference>
<feature type="binding site" evidence="10">
    <location>
        <position position="95"/>
    </location>
    <ligand>
        <name>substrate</name>
    </ligand>
</feature>
<evidence type="ECO:0000256" key="11">
    <source>
        <dbReference type="PIRSR" id="PIRSR601088-3"/>
    </source>
</evidence>
<evidence type="ECO:0000256" key="13">
    <source>
        <dbReference type="RuleBase" id="RU361152"/>
    </source>
</evidence>
<evidence type="ECO:0000256" key="12">
    <source>
        <dbReference type="PIRSR" id="PIRSR601088-4"/>
    </source>
</evidence>
<dbReference type="FunFam" id="3.40.50.720:FF:000163">
    <property type="entry name" value="6-phospho-beta-glucosidase"/>
    <property type="match status" value="1"/>
</dbReference>
<comment type="similarity">
    <text evidence="1 13">Belongs to the glycosyl hydrolase 4 family.</text>
</comment>
<keyword evidence="3 11" id="KW-0479">Metal-binding</keyword>
<comment type="cofactor">
    <cofactor evidence="13">
        <name>NAD(+)</name>
        <dbReference type="ChEBI" id="CHEBI:57540"/>
    </cofactor>
    <text evidence="13">Binds 1 NAD(+) per subunit.</text>
</comment>
<dbReference type="CDD" id="cd05296">
    <property type="entry name" value="GH4_P_beta_glucosidase"/>
    <property type="match status" value="1"/>
</dbReference>
<dbReference type="GO" id="GO:0005975">
    <property type="term" value="P:carbohydrate metabolic process"/>
    <property type="evidence" value="ECO:0007669"/>
    <property type="project" value="InterPro"/>
</dbReference>
<evidence type="ECO:0000256" key="8">
    <source>
        <dbReference type="ARBA" id="ARBA00023295"/>
    </source>
</evidence>
<evidence type="ECO:0000259" key="14">
    <source>
        <dbReference type="Pfam" id="PF11975"/>
    </source>
</evidence>
<feature type="binding site" evidence="11">
    <location>
        <position position="201"/>
    </location>
    <ligand>
        <name>Mn(2+)</name>
        <dbReference type="ChEBI" id="CHEBI:29035"/>
    </ligand>
</feature>
<dbReference type="Pfam" id="PF11975">
    <property type="entry name" value="Glyco_hydro_4C"/>
    <property type="match status" value="1"/>
</dbReference>
<evidence type="ECO:0000313" key="15">
    <source>
        <dbReference type="EMBL" id="SDJ23409.1"/>
    </source>
</evidence>
<comment type="subunit">
    <text evidence="2">Homotetramer.</text>
</comment>
<dbReference type="PANTHER" id="PTHR32092:SF5">
    <property type="entry name" value="6-PHOSPHO-BETA-GLUCOSIDASE"/>
    <property type="match status" value="1"/>
</dbReference>
<dbReference type="GO" id="GO:0046872">
    <property type="term" value="F:metal ion binding"/>
    <property type="evidence" value="ECO:0007669"/>
    <property type="project" value="UniProtKB-KW"/>
</dbReference>
<keyword evidence="6 11" id="KW-0464">Manganese</keyword>
<evidence type="ECO:0000313" key="16">
    <source>
        <dbReference type="Proteomes" id="UP000183255"/>
    </source>
</evidence>
<dbReference type="InterPro" id="IPR015955">
    <property type="entry name" value="Lactate_DH/Glyco_Ohase_4_C"/>
</dbReference>
<proteinExistence type="inferred from homology"/>
<evidence type="ECO:0000256" key="5">
    <source>
        <dbReference type="ARBA" id="ARBA00023027"/>
    </source>
</evidence>
<keyword evidence="7" id="KW-0119">Carbohydrate metabolism</keyword>
<dbReference type="EMBL" id="FNDZ01000010">
    <property type="protein sequence ID" value="SDJ23409.1"/>
    <property type="molecule type" value="Genomic_DNA"/>
</dbReference>
<keyword evidence="8 13" id="KW-0326">Glycosidase</keyword>
<feature type="site" description="Increases basicity of active site Tyr" evidence="12">
    <location>
        <position position="111"/>
    </location>
</feature>
<dbReference type="GO" id="GO:0016616">
    <property type="term" value="F:oxidoreductase activity, acting on the CH-OH group of donors, NAD or NADP as acceptor"/>
    <property type="evidence" value="ECO:0007669"/>
    <property type="project" value="InterPro"/>
</dbReference>
<dbReference type="Gene3D" id="3.40.50.720">
    <property type="entry name" value="NAD(P)-binding Rossmann-like Domain"/>
    <property type="match status" value="1"/>
</dbReference>
<reference evidence="15 16" key="1">
    <citation type="submission" date="2016-10" db="EMBL/GenBank/DDBJ databases">
        <authorList>
            <person name="de Groot N.N."/>
        </authorList>
    </citation>
    <scope>NUCLEOTIDE SEQUENCE [LARGE SCALE GENOMIC DNA]</scope>
    <source>
        <strain evidence="15 16">CGMCC 1.5058</strain>
    </source>
</reference>
<keyword evidence="11" id="KW-0408">Iron</keyword>
<dbReference type="PROSITE" id="PS01324">
    <property type="entry name" value="GLYCOSYL_HYDROL_F4"/>
    <property type="match status" value="1"/>
</dbReference>